<dbReference type="EMBL" id="VOSB01000011">
    <property type="protein sequence ID" value="TXE17637.1"/>
    <property type="molecule type" value="Genomic_DNA"/>
</dbReference>
<evidence type="ECO:0000259" key="1">
    <source>
        <dbReference type="Pfam" id="PF10988"/>
    </source>
</evidence>
<gene>
    <name evidence="2" type="ORF">ES692_08720</name>
</gene>
<dbReference type="Pfam" id="PF10988">
    <property type="entry name" value="DUF2807"/>
    <property type="match status" value="1"/>
</dbReference>
<dbReference type="InterPro" id="IPR021255">
    <property type="entry name" value="DUF2807"/>
</dbReference>
<reference evidence="2 3" key="1">
    <citation type="submission" date="2019-08" db="EMBL/GenBank/DDBJ databases">
        <title>Genome of Psychroserpens burtonensis ACAM 167.</title>
        <authorList>
            <person name="Bowman J.P."/>
        </authorList>
    </citation>
    <scope>NUCLEOTIDE SEQUENCE [LARGE SCALE GENOMIC DNA]</scope>
    <source>
        <strain evidence="2 3">ACAM 167</strain>
    </source>
</reference>
<evidence type="ECO:0000313" key="3">
    <source>
        <dbReference type="Proteomes" id="UP000321938"/>
    </source>
</evidence>
<dbReference type="PROSITE" id="PS51257">
    <property type="entry name" value="PROKAR_LIPOPROTEIN"/>
    <property type="match status" value="1"/>
</dbReference>
<organism evidence="2 3">
    <name type="scientific">Psychroserpens burtonensis</name>
    <dbReference type="NCBI Taxonomy" id="49278"/>
    <lineage>
        <taxon>Bacteria</taxon>
        <taxon>Pseudomonadati</taxon>
        <taxon>Bacteroidota</taxon>
        <taxon>Flavobacteriia</taxon>
        <taxon>Flavobacteriales</taxon>
        <taxon>Flavobacteriaceae</taxon>
        <taxon>Psychroserpens</taxon>
    </lineage>
</organism>
<dbReference type="AlphaFoldDB" id="A0A5C7B8Q9"/>
<proteinExistence type="predicted"/>
<name>A0A5C7B8Q9_9FLAO</name>
<evidence type="ECO:0000313" key="2">
    <source>
        <dbReference type="EMBL" id="TXE17637.1"/>
    </source>
</evidence>
<dbReference type="OrthoDB" id="1466971at2"/>
<dbReference type="RefSeq" id="WP_028871571.1">
    <property type="nucleotide sequence ID" value="NZ_VOSB01000011.1"/>
</dbReference>
<protein>
    <submittedName>
        <fullName evidence="2">DUF2807 domain-containing protein</fullName>
    </submittedName>
</protein>
<dbReference type="Gene3D" id="2.160.20.120">
    <property type="match status" value="1"/>
</dbReference>
<accession>A0A5C7B8Q9</accession>
<feature type="domain" description="Putative auto-transporter adhesin head GIN" evidence="1">
    <location>
        <begin position="41"/>
        <end position="233"/>
    </location>
</feature>
<keyword evidence="3" id="KW-1185">Reference proteome</keyword>
<dbReference type="Proteomes" id="UP000321938">
    <property type="component" value="Unassembled WGS sequence"/>
</dbReference>
<comment type="caution">
    <text evidence="2">The sequence shown here is derived from an EMBL/GenBank/DDBJ whole genome shotgun (WGS) entry which is preliminary data.</text>
</comment>
<dbReference type="STRING" id="1123037.GCA_000425305_01604"/>
<sequence>MKKIVYIMFAIVLLSCNGENVPDCFQNAGDVIQRDYDVEVFTEVTVFPRIELILIDAPIQKVTVQTGEYLMEDIEVKVEEGRLKLINNNACNLTREYGITKVFVSAPNLTEIRNGSGGNVSSQGVLNYSSLVLISEDFTEEDTVNTNGNFILEIDCNTLSVIVNNLSSVFISGEVDNLFLGYYSGDARFEGRLLIAQSVDLFQRSSNDLIINAQQSLTGEIRSTGDVIVVNTPLVVDVEQFYTGALIFED</sequence>